<evidence type="ECO:0000313" key="2">
    <source>
        <dbReference type="Proteomes" id="UP000034816"/>
    </source>
</evidence>
<dbReference type="AlphaFoldDB" id="A0A0G0BZF5"/>
<protein>
    <submittedName>
        <fullName evidence="1">Uncharacterized protein</fullName>
    </submittedName>
</protein>
<dbReference type="Proteomes" id="UP000034816">
    <property type="component" value="Unassembled WGS sequence"/>
</dbReference>
<sequence length="31" mass="3863">FNNEENIVEPFTEEYYKMKKWLVENLIQEGK</sequence>
<feature type="non-terminal residue" evidence="1">
    <location>
        <position position="1"/>
    </location>
</feature>
<comment type="caution">
    <text evidence="1">The sequence shown here is derived from an EMBL/GenBank/DDBJ whole genome shotgun (WGS) entry which is preliminary data.</text>
</comment>
<dbReference type="EMBL" id="LBQH01000038">
    <property type="protein sequence ID" value="KKP74568.1"/>
    <property type="molecule type" value="Genomic_DNA"/>
</dbReference>
<proteinExistence type="predicted"/>
<accession>A0A0G0BZF5</accession>
<name>A0A0G0BZF5_9BACT</name>
<reference evidence="1 2" key="1">
    <citation type="journal article" date="2015" name="Nature">
        <title>rRNA introns, odd ribosomes, and small enigmatic genomes across a large radiation of phyla.</title>
        <authorList>
            <person name="Brown C.T."/>
            <person name="Hug L.A."/>
            <person name="Thomas B.C."/>
            <person name="Sharon I."/>
            <person name="Castelle C.J."/>
            <person name="Singh A."/>
            <person name="Wilkins M.J."/>
            <person name="Williams K.H."/>
            <person name="Banfield J.F."/>
        </authorList>
    </citation>
    <scope>NUCLEOTIDE SEQUENCE [LARGE SCALE GENOMIC DNA]</scope>
</reference>
<organism evidence="1 2">
    <name type="scientific">candidate division WS6 bacterium GW2011_GWF1_35_23</name>
    <dbReference type="NCBI Taxonomy" id="1619097"/>
    <lineage>
        <taxon>Bacteria</taxon>
        <taxon>Candidatus Dojkabacteria</taxon>
    </lineage>
</organism>
<evidence type="ECO:0000313" key="1">
    <source>
        <dbReference type="EMBL" id="KKP74568.1"/>
    </source>
</evidence>
<gene>
    <name evidence="1" type="ORF">UR73_C0038G0001</name>
</gene>